<dbReference type="Proteomes" id="UP000003299">
    <property type="component" value="Unassembled WGS sequence"/>
</dbReference>
<reference evidence="1 2" key="1">
    <citation type="journal article" date="2011" name="BMC Genomics">
        <title>Comparative genomics reveals diversity among xanthomonads infecting tomato and pepper.</title>
        <authorList>
            <person name="Potnis N."/>
            <person name="Krasileva K."/>
            <person name="Chow V."/>
            <person name="Almeida N.F."/>
            <person name="Patil P.B."/>
            <person name="Ryan R.P."/>
            <person name="Sharlach M."/>
            <person name="Behlau F."/>
            <person name="Dow J.M."/>
            <person name="Momol M.T."/>
            <person name="White F.F."/>
            <person name="Preston J.F."/>
            <person name="Vinatzer B.A."/>
            <person name="Koebnik R."/>
            <person name="Setubal J.C."/>
            <person name="Norman D.J."/>
            <person name="Staskawicz B.J."/>
            <person name="Jones J.B."/>
        </authorList>
    </citation>
    <scope>NUCLEOTIDE SEQUENCE [LARGE SCALE GENOMIC DNA]</scope>
    <source>
        <strain evidence="1 2">ATCC 35937</strain>
    </source>
</reference>
<proteinExistence type="predicted"/>
<comment type="caution">
    <text evidence="1">The sequence shown here is derived from an EMBL/GenBank/DDBJ whole genome shotgun (WGS) entry which is preliminary data.</text>
</comment>
<evidence type="ECO:0000313" key="1">
    <source>
        <dbReference type="EMBL" id="EGD10799.1"/>
    </source>
</evidence>
<accession>F0B9V0</accession>
<dbReference type="EMBL" id="AEQV01000019">
    <property type="protein sequence ID" value="EGD10799.1"/>
    <property type="molecule type" value="Genomic_DNA"/>
</dbReference>
<organism evidence="1 2">
    <name type="scientific">Xanthomonas vesicatoria ATCC 35937</name>
    <dbReference type="NCBI Taxonomy" id="925775"/>
    <lineage>
        <taxon>Bacteria</taxon>
        <taxon>Pseudomonadati</taxon>
        <taxon>Pseudomonadota</taxon>
        <taxon>Gammaproteobacteria</taxon>
        <taxon>Lysobacterales</taxon>
        <taxon>Lysobacteraceae</taxon>
        <taxon>Xanthomonas</taxon>
    </lineage>
</organism>
<evidence type="ECO:0000313" key="2">
    <source>
        <dbReference type="Proteomes" id="UP000003299"/>
    </source>
</evidence>
<name>F0B9V0_9XANT</name>
<dbReference type="AlphaFoldDB" id="F0B9V0"/>
<sequence>MIQARELLPRVLDCEFTACIRNAEENSNVCDSSLLVLDRSVILSSVREVRGIDFAAAKTIDSR</sequence>
<protein>
    <submittedName>
        <fullName evidence="1">Uncharacterized protein</fullName>
    </submittedName>
</protein>
<gene>
    <name evidence="1" type="ORF">XVE_0854</name>
</gene>